<evidence type="ECO:0000256" key="7">
    <source>
        <dbReference type="ARBA" id="ARBA00022723"/>
    </source>
</evidence>
<comment type="cofactor">
    <cofactor evidence="1">
        <name>Zn(2+)</name>
        <dbReference type="ChEBI" id="CHEBI:29105"/>
    </cofactor>
</comment>
<dbReference type="SUPFAM" id="SSF75712">
    <property type="entry name" value="Rad50 coiled-coil Zn hook"/>
    <property type="match status" value="1"/>
</dbReference>
<comment type="catalytic activity">
    <reaction evidence="18">
        <text>ATP + H2O = ADP + phosphate + H(+)</text>
        <dbReference type="Rhea" id="RHEA:13065"/>
        <dbReference type="ChEBI" id="CHEBI:15377"/>
        <dbReference type="ChEBI" id="CHEBI:15378"/>
        <dbReference type="ChEBI" id="CHEBI:30616"/>
        <dbReference type="ChEBI" id="CHEBI:43474"/>
        <dbReference type="ChEBI" id="CHEBI:456216"/>
    </reaction>
</comment>
<dbReference type="Gene3D" id="1.10.287.510">
    <property type="entry name" value="Helix hairpin bin"/>
    <property type="match status" value="1"/>
</dbReference>
<evidence type="ECO:0000256" key="18">
    <source>
        <dbReference type="ARBA" id="ARBA00049360"/>
    </source>
</evidence>
<gene>
    <name evidence="22" type="ORF">NEZAVI_LOCUS2578</name>
</gene>
<feature type="coiled-coil region" evidence="20">
    <location>
        <begin position="578"/>
        <end position="612"/>
    </location>
</feature>
<evidence type="ECO:0000313" key="22">
    <source>
        <dbReference type="EMBL" id="CAH1391581.1"/>
    </source>
</evidence>
<dbReference type="InterPro" id="IPR004584">
    <property type="entry name" value="Rad50_eukaryotes"/>
</dbReference>
<feature type="coiled-coil region" evidence="20">
    <location>
        <begin position="716"/>
        <end position="996"/>
    </location>
</feature>
<evidence type="ECO:0000256" key="3">
    <source>
        <dbReference type="ARBA" id="ARBA00004286"/>
    </source>
</evidence>
<keyword evidence="6" id="KW-0158">Chromosome</keyword>
<dbReference type="GO" id="GO:0046872">
    <property type="term" value="F:metal ion binding"/>
    <property type="evidence" value="ECO:0007669"/>
    <property type="project" value="UniProtKB-UniRule"/>
</dbReference>
<keyword evidence="8" id="KW-0547">Nucleotide-binding</keyword>
<evidence type="ECO:0000256" key="6">
    <source>
        <dbReference type="ARBA" id="ARBA00022454"/>
    </source>
</evidence>
<dbReference type="GO" id="GO:0043047">
    <property type="term" value="F:single-stranded telomeric DNA binding"/>
    <property type="evidence" value="ECO:0007669"/>
    <property type="project" value="TreeGrafter"/>
</dbReference>
<evidence type="ECO:0000256" key="1">
    <source>
        <dbReference type="ARBA" id="ARBA00001947"/>
    </source>
</evidence>
<evidence type="ECO:0000256" key="2">
    <source>
        <dbReference type="ARBA" id="ARBA00004123"/>
    </source>
</evidence>
<proteinExistence type="inferred from homology"/>
<dbReference type="GO" id="GO:0007004">
    <property type="term" value="P:telomere maintenance via telomerase"/>
    <property type="evidence" value="ECO:0007669"/>
    <property type="project" value="TreeGrafter"/>
</dbReference>
<keyword evidence="9" id="KW-0227">DNA damage</keyword>
<feature type="binding site" evidence="19">
    <location>
        <position position="688"/>
    </location>
    <ligand>
        <name>Zn(2+)</name>
        <dbReference type="ChEBI" id="CHEBI:29105"/>
    </ligand>
</feature>
<evidence type="ECO:0000256" key="9">
    <source>
        <dbReference type="ARBA" id="ARBA00022763"/>
    </source>
</evidence>
<keyword evidence="7 19" id="KW-0479">Metal-binding</keyword>
<keyword evidence="11 19" id="KW-0862">Zinc</keyword>
<evidence type="ECO:0000256" key="13">
    <source>
        <dbReference type="ARBA" id="ARBA00022842"/>
    </source>
</evidence>
<dbReference type="FunFam" id="3.40.50.300:FF:000593">
    <property type="entry name" value="DNA repair protein RAD50"/>
    <property type="match status" value="1"/>
</dbReference>
<dbReference type="SUPFAM" id="SSF52540">
    <property type="entry name" value="P-loop containing nucleoside triphosphate hydrolases"/>
    <property type="match status" value="2"/>
</dbReference>
<keyword evidence="10" id="KW-0378">Hydrolase</keyword>
<accession>A0A9P0ED26</accession>
<evidence type="ECO:0000256" key="5">
    <source>
        <dbReference type="ARBA" id="ARBA00017893"/>
    </source>
</evidence>
<sequence length="1307" mass="150837">MSCFDKLTISGIRSFGPNQDEKGVIKFSSPLTLILGENGCGKTTIIEALKFACCGEVPPSTNRGSGWVHDPKLTPFAETKAQINLKLRDVKGEVMSVLRLMTATQKQKKSEFKSLDQTINRLDRNGQWVSISHKCADVDSEMSIALGVSKAILSNVLLCHQEESNWPLDKDNEVKKRFDAIFGAEHYNKCLTHIKDLRKSLMEEMRTMKTDLHYLKEYKKEAGEKRAKMTNVELKISKHNDDIACIKVKLMPVQNRLKELAELEDKISALHIECEKEKARLGAVKNSISEYRKNITIEFKGTTDELKETIRNFGQELKKKEAKVETLEKEGEDVAKEIERNQQLIGTERMKIGQLMRDFENHKDLIDKRNAALLKLSNELCLNTSFSELTQGREADRIMGLVDEEISKKKDSIKQLEKEQRTAISKLQSEIDNTRESRSKLEQSIENKRFTIRQTRTDLQKIKSDISDVDQSTQLLSQLETKIDRVKNELDIVLKSTNVEKLENDIKSAEAERNRYEEELCILEKDIQVLQLQSKEQAKLDVQHKTKKATEVEIIKLKNKHSSTLKHLLGEIPEMGIKMQLDAYLNKLSDQIKSKNEEIKIKENEIIQYEAEKRYSYAKLKTLKETVETDEFSINKICEGKDLDEYLAEITSKLEELQDQKGTLSASQFMSRRYIQSLQQKEPCCPLCHRGFTKEEEVTELIQELTLKVKEVPSKLRTNRDNLESMQEKHKNLLQLKPKFDKLSAMKFTEIPNLESDLKKLEKKLANAREGLEVLQNDLQQPETDVSLGKGILSDIVLLEQHSADLRRIDREIAKLEANMPPGSTRTLEESLQDQKELREKVLLARRDLEEKQSTKNRFIDKRNKLQEEKNAIQNQQFKISGNAQMRAQLIERRDELESLEVMLQMEVDKGSEDLEALSRQLESLLRQRKSLESSQTIALDEERQKVKKLESRYGEISTQQSRISEYEHSGGSKKLEQAQQNLATLESKGDSLQMKRMAISDERDSLKNYLITQNARQRELNDNLKLRETLIEEKELVQNISVLINKIGDLDCTKLNQERISLKKNEERFYHEMSSTEGALRELKNTMRSIEDELNKDQFKNADKNYRDKLIDLEVTDAAAEDLNKYYVAFDNALITFHNERMQQINKVIHELWRRIYSGNDIDSIQIHTEQEGSTSADKRKVYNYRVVQMKDGKELDMRGRCSAGQKVLASLIIRIALAETFGSKCGVLALDEPTTNLDHQNIEKLSIALKELVETHAIRKNFQLIVITHDQGFLRILTEIEKIDHYFELSRNMEGKSVVSKIVLQ</sequence>
<reference evidence="22" key="1">
    <citation type="submission" date="2022-01" db="EMBL/GenBank/DDBJ databases">
        <authorList>
            <person name="King R."/>
        </authorList>
    </citation>
    <scope>NUCLEOTIDE SEQUENCE</scope>
</reference>
<dbReference type="GO" id="GO:0016887">
    <property type="term" value="F:ATP hydrolysis activity"/>
    <property type="evidence" value="ECO:0007669"/>
    <property type="project" value="InterPro"/>
</dbReference>
<evidence type="ECO:0000256" key="17">
    <source>
        <dbReference type="ARBA" id="ARBA00023254"/>
    </source>
</evidence>
<evidence type="ECO:0000313" key="23">
    <source>
        <dbReference type="Proteomes" id="UP001152798"/>
    </source>
</evidence>
<comment type="subcellular location">
    <subcellularLocation>
        <location evidence="3">Chromosome</location>
    </subcellularLocation>
    <subcellularLocation>
        <location evidence="2">Nucleus</location>
    </subcellularLocation>
</comment>
<evidence type="ECO:0000256" key="11">
    <source>
        <dbReference type="ARBA" id="ARBA00022833"/>
    </source>
</evidence>
<dbReference type="OrthoDB" id="18797at2759"/>
<dbReference type="GO" id="GO:0000794">
    <property type="term" value="C:condensed nuclear chromosome"/>
    <property type="evidence" value="ECO:0007669"/>
    <property type="project" value="TreeGrafter"/>
</dbReference>
<feature type="coiled-coil region" evidence="20">
    <location>
        <begin position="399"/>
        <end position="444"/>
    </location>
</feature>
<evidence type="ECO:0000256" key="16">
    <source>
        <dbReference type="ARBA" id="ARBA00023242"/>
    </source>
</evidence>
<dbReference type="Proteomes" id="UP001152798">
    <property type="component" value="Chromosome 1"/>
</dbReference>
<evidence type="ECO:0000256" key="8">
    <source>
        <dbReference type="ARBA" id="ARBA00022741"/>
    </source>
</evidence>
<dbReference type="GO" id="GO:0070192">
    <property type="term" value="P:chromosome organization involved in meiotic cell cycle"/>
    <property type="evidence" value="ECO:0007669"/>
    <property type="project" value="TreeGrafter"/>
</dbReference>
<evidence type="ECO:0000256" key="14">
    <source>
        <dbReference type="ARBA" id="ARBA00023054"/>
    </source>
</evidence>
<protein>
    <recommendedName>
        <fullName evidence="5">DNA repair protein RAD50</fullName>
    </recommendedName>
</protein>
<dbReference type="PANTHER" id="PTHR18867:SF12">
    <property type="entry name" value="DNA REPAIR PROTEIN RAD50"/>
    <property type="match status" value="1"/>
</dbReference>
<dbReference type="GO" id="GO:0000722">
    <property type="term" value="P:telomere maintenance via recombination"/>
    <property type="evidence" value="ECO:0007669"/>
    <property type="project" value="TreeGrafter"/>
</dbReference>
<dbReference type="GO" id="GO:0005524">
    <property type="term" value="F:ATP binding"/>
    <property type="evidence" value="ECO:0007669"/>
    <property type="project" value="UniProtKB-KW"/>
</dbReference>
<feature type="binding site" evidence="19">
    <location>
        <position position="685"/>
    </location>
    <ligand>
        <name>Zn(2+)</name>
        <dbReference type="ChEBI" id="CHEBI:29105"/>
    </ligand>
</feature>
<evidence type="ECO:0000256" key="15">
    <source>
        <dbReference type="ARBA" id="ARBA00023204"/>
    </source>
</evidence>
<keyword evidence="16" id="KW-0539">Nucleus</keyword>
<evidence type="ECO:0000256" key="10">
    <source>
        <dbReference type="ARBA" id="ARBA00022801"/>
    </source>
</evidence>
<name>A0A9P0ED26_NEZVI</name>
<dbReference type="GO" id="GO:0051880">
    <property type="term" value="F:G-quadruplex DNA binding"/>
    <property type="evidence" value="ECO:0007669"/>
    <property type="project" value="TreeGrafter"/>
</dbReference>
<dbReference type="GO" id="GO:0006302">
    <property type="term" value="P:double-strand break repair"/>
    <property type="evidence" value="ECO:0007669"/>
    <property type="project" value="InterPro"/>
</dbReference>
<dbReference type="Pfam" id="PF13476">
    <property type="entry name" value="AAA_23"/>
    <property type="match status" value="1"/>
</dbReference>
<keyword evidence="14 20" id="KW-0175">Coiled coil</keyword>
<evidence type="ECO:0000256" key="20">
    <source>
        <dbReference type="SAM" id="Coils"/>
    </source>
</evidence>
<dbReference type="InterPro" id="IPR027417">
    <property type="entry name" value="P-loop_NTPase"/>
</dbReference>
<dbReference type="PANTHER" id="PTHR18867">
    <property type="entry name" value="RAD50"/>
    <property type="match status" value="1"/>
</dbReference>
<comment type="similarity">
    <text evidence="4">Belongs to the SMC family. RAD50 subfamily.</text>
</comment>
<evidence type="ECO:0000256" key="19">
    <source>
        <dbReference type="PROSITE-ProRule" id="PRU00471"/>
    </source>
</evidence>
<dbReference type="GO" id="GO:0003691">
    <property type="term" value="F:double-stranded telomeric DNA binding"/>
    <property type="evidence" value="ECO:0007669"/>
    <property type="project" value="TreeGrafter"/>
</dbReference>
<evidence type="ECO:0000256" key="12">
    <source>
        <dbReference type="ARBA" id="ARBA00022840"/>
    </source>
</evidence>
<dbReference type="PROSITE" id="PS51131">
    <property type="entry name" value="ZN_HOOK"/>
    <property type="match status" value="1"/>
</dbReference>
<dbReference type="Gene3D" id="3.40.50.300">
    <property type="entry name" value="P-loop containing nucleotide triphosphate hydrolases"/>
    <property type="match status" value="2"/>
</dbReference>
<keyword evidence="23" id="KW-1185">Reference proteome</keyword>
<evidence type="ECO:0000256" key="4">
    <source>
        <dbReference type="ARBA" id="ARBA00009439"/>
    </source>
</evidence>
<feature type="domain" description="Zinc-hook" evidence="21">
    <location>
        <begin position="640"/>
        <end position="738"/>
    </location>
</feature>
<dbReference type="GO" id="GO:0030870">
    <property type="term" value="C:Mre11 complex"/>
    <property type="evidence" value="ECO:0007669"/>
    <property type="project" value="InterPro"/>
</dbReference>
<keyword evidence="13" id="KW-0460">Magnesium</keyword>
<dbReference type="EMBL" id="OV725077">
    <property type="protein sequence ID" value="CAH1391581.1"/>
    <property type="molecule type" value="Genomic_DNA"/>
</dbReference>
<evidence type="ECO:0000259" key="21">
    <source>
        <dbReference type="PROSITE" id="PS51131"/>
    </source>
</evidence>
<organism evidence="22 23">
    <name type="scientific">Nezara viridula</name>
    <name type="common">Southern green stink bug</name>
    <name type="synonym">Cimex viridulus</name>
    <dbReference type="NCBI Taxonomy" id="85310"/>
    <lineage>
        <taxon>Eukaryota</taxon>
        <taxon>Metazoa</taxon>
        <taxon>Ecdysozoa</taxon>
        <taxon>Arthropoda</taxon>
        <taxon>Hexapoda</taxon>
        <taxon>Insecta</taxon>
        <taxon>Pterygota</taxon>
        <taxon>Neoptera</taxon>
        <taxon>Paraneoptera</taxon>
        <taxon>Hemiptera</taxon>
        <taxon>Heteroptera</taxon>
        <taxon>Panheteroptera</taxon>
        <taxon>Pentatomomorpha</taxon>
        <taxon>Pentatomoidea</taxon>
        <taxon>Pentatomidae</taxon>
        <taxon>Pentatominae</taxon>
        <taxon>Nezara</taxon>
    </lineage>
</organism>
<dbReference type="Pfam" id="PF04423">
    <property type="entry name" value="Rad50_zn_hook"/>
    <property type="match status" value="1"/>
</dbReference>
<feature type="coiled-coil region" evidence="20">
    <location>
        <begin position="1074"/>
        <end position="1101"/>
    </location>
</feature>
<dbReference type="InterPro" id="IPR013134">
    <property type="entry name" value="Zn_hook_RAD50"/>
</dbReference>
<dbReference type="NCBIfam" id="TIGR00606">
    <property type="entry name" value="rad50"/>
    <property type="match status" value="1"/>
</dbReference>
<dbReference type="InterPro" id="IPR038729">
    <property type="entry name" value="Rad50/SbcC_AAA"/>
</dbReference>
<feature type="coiled-coil region" evidence="20">
    <location>
        <begin position="469"/>
        <end position="526"/>
    </location>
</feature>
<keyword evidence="17" id="KW-0469">Meiosis</keyword>
<feature type="coiled-coil region" evidence="20">
    <location>
        <begin position="215"/>
        <end position="344"/>
    </location>
</feature>
<keyword evidence="15" id="KW-0234">DNA repair</keyword>
<dbReference type="Pfam" id="PF13558">
    <property type="entry name" value="SbcC_Walker_B"/>
    <property type="match status" value="1"/>
</dbReference>
<feature type="coiled-coil region" evidence="20">
    <location>
        <begin position="640"/>
        <end position="667"/>
    </location>
</feature>
<keyword evidence="12" id="KW-0067">ATP-binding</keyword>